<dbReference type="PROSITE" id="PS50042">
    <property type="entry name" value="CNMP_BINDING_3"/>
    <property type="match status" value="2"/>
</dbReference>
<feature type="active site" description="Proton acceptor" evidence="13">
    <location>
        <position position="1390"/>
    </location>
</feature>
<evidence type="ECO:0000313" key="18">
    <source>
        <dbReference type="EMBL" id="CAH2353635.1"/>
    </source>
</evidence>
<dbReference type="GO" id="GO:0016042">
    <property type="term" value="P:lipid catabolic process"/>
    <property type="evidence" value="ECO:0007669"/>
    <property type="project" value="UniProtKB-UniRule"/>
</dbReference>
<dbReference type="GO" id="GO:0005789">
    <property type="term" value="C:endoplasmic reticulum membrane"/>
    <property type="evidence" value="ECO:0007669"/>
    <property type="project" value="UniProtKB-SubCell"/>
</dbReference>
<feature type="active site" description="Nucleophile" evidence="13">
    <location>
        <position position="1272"/>
    </location>
</feature>
<comment type="caution">
    <text evidence="18">The sequence shown here is derived from an EMBL/GenBank/DDBJ whole genome shotgun (WGS) entry which is preliminary data.</text>
</comment>
<evidence type="ECO:0000313" key="19">
    <source>
        <dbReference type="Proteomes" id="UP000837801"/>
    </source>
</evidence>
<feature type="short sequence motif" description="DGA/G" evidence="13">
    <location>
        <begin position="1390"/>
        <end position="1392"/>
    </location>
</feature>
<dbReference type="SUPFAM" id="SSF52151">
    <property type="entry name" value="FabD/lysophospholipase-like"/>
    <property type="match status" value="1"/>
</dbReference>
<dbReference type="InterPro" id="IPR016035">
    <property type="entry name" value="Acyl_Trfase/lysoPLipase"/>
</dbReference>
<dbReference type="GO" id="GO:0046486">
    <property type="term" value="P:glycerolipid metabolic process"/>
    <property type="evidence" value="ECO:0007669"/>
    <property type="project" value="UniProtKB-ARBA"/>
</dbReference>
<protein>
    <recommendedName>
        <fullName evidence="4 14">Lysophospholipase NTE1</fullName>
        <ecNumber evidence="3 14">3.1.1.5</ecNumber>
    </recommendedName>
    <alternativeName>
        <fullName evidence="14">Intracellular phospholipase B</fullName>
    </alternativeName>
</protein>
<feature type="transmembrane region" description="Helical" evidence="14">
    <location>
        <begin position="56"/>
        <end position="78"/>
    </location>
</feature>
<comment type="catalytic activity">
    <reaction evidence="14">
        <text>a 1-acyl-sn-glycero-3-phosphocholine + H2O = sn-glycerol 3-phosphocholine + a fatty acid + H(+)</text>
        <dbReference type="Rhea" id="RHEA:15177"/>
        <dbReference type="ChEBI" id="CHEBI:15377"/>
        <dbReference type="ChEBI" id="CHEBI:15378"/>
        <dbReference type="ChEBI" id="CHEBI:16870"/>
        <dbReference type="ChEBI" id="CHEBI:28868"/>
        <dbReference type="ChEBI" id="CHEBI:58168"/>
        <dbReference type="EC" id="3.1.1.5"/>
    </reaction>
</comment>
<evidence type="ECO:0000256" key="5">
    <source>
        <dbReference type="ARBA" id="ARBA00022692"/>
    </source>
</evidence>
<sequence>MEEYVVLAEGENRPSSIVSAFLQLVQTIIIKIVNLVLLLAPSFVTKMLSKNYQVTLSLSSILMAIGILMVIGILVVRYKYLTGYSKNTKGGVHTKSSDNKKTKSINLVDSVENKEKKDSRSTNYLDEFLSAIKSFGYLERPVFHELTKNMTTQRVAADEILHVDESLGFSIVVEGTIQVFIKLNESANKKQSDGKISSSEEAIHDGDQDDDDNDSSDDRDGLNFDLENDDYKGDTITIGTQKYQLLNEVKSGAPLSSLMSALDLFKVEDSVNSIEFSNTTLNSPILSPRFTVSGNASPISDQGVSPFDGDHLFKNEIPKEKNIYVAPTIVYPEIIARPKVENGHSSSHSTFSPATIAIIPRSAFQRVQSKYPKASSHIVIMVLTRLYKVTMNTIHNYLGLTNEIIHSEIKLNIDSTDSKLPRYLRDGVIERFKKNTFSTTNERKHNEDASMSPSSLTSLSQTPSSTTANSTSIGRSNSKSIKSVPSSVRIFPPSVTRTSSSRYVVLDSRSKSTHPGDLLSSVPLSRRPDSRPQKVVEKGDSFTTFSQASTKSSASIRELSFSSDREETEETSLRIAIIENLFKHLGIKELELSKIMQNPLTRFSVSSQSVLSSKSSSTNDLTGLWNAMDAGTSLSTIGRNVGLGSMAKGSIHKNHSYKYETINKMDYFSIEERLKASSNNREISPSLNKDKENTKKQKRSSYSQYDFVDMKHEFSKYLELKYYSSNSVLVEQGKFESGMYYVIDGSLDIVNVSGKNERKLYTVKEGGLAGYLSAIVGFRSLVTIRAPKEKGVIVAYISRKNFSMLSDKFYFVQLPIATKLKSLLSKKILMIDYALEWCHIPAGNVLSAQGDMANGFHIVLSGRFRVVRTEKGQTASERLKNSKDAPLETIILGEYGHGESIGEVEVLTASRRTSSLIAVRDSETARIPRTLFEILSIQNPSIMIKVSRIVADKLMNPNNNILQQQQVLSTTISSSTSRYISTDYKTITILPTTSGLPVREFADKLVHALKSIGRTVISLDQASTLTHLGRHAFDERLSRLKLSGYFAFLEEEYETIVYICDSPLRSNWTSTCISQGDCILLLADAEDKEIAASVGDYEKLLLRQKTTARTDLCLIHPEKYVEAGSTSFWLKNRIWVQGHHHIQMEITRENTEEENINSTSASYSSSNLLKDFAAKMANPNLKLKLGSKTLTSLVKNLNDRRIQRRSRRHGDNSITSSVATHKNDFLRLARILSNEAVGLVLGGGGSRGISHVGIVAALEKHGIPIDLIGGTSIGSFVGGLYAKDYNSVSIYGRAKIFSMRVSSLWRSILDLTYPVTSYITGYEFNRGIWKTFGSSEIEDFWLKFYCNSTNITNSTMDIHETGYSWRFIRASMSLAGLLPPIAYDGCMLLDGGYLDNLPVDEMKKKGAKYIIAVDVGSADDRTPMNYGDTLSGFWVLFNRWNPFSQHPNVPNMMDIQSRLAYVASVNALEIAKRTPGVIYLRPPIENYATLDFAKFDEIYHVGMNYAEEFFLELDRSGKFPQIAGRADKSKKVEDPNTFLQRRNSI</sequence>
<dbReference type="Gene3D" id="2.60.120.10">
    <property type="entry name" value="Jelly Rolls"/>
    <property type="match status" value="2"/>
</dbReference>
<keyword evidence="5 14" id="KW-0812">Transmembrane</keyword>
<evidence type="ECO:0000256" key="13">
    <source>
        <dbReference type="PROSITE-ProRule" id="PRU01161"/>
    </source>
</evidence>
<evidence type="ECO:0000256" key="9">
    <source>
        <dbReference type="ARBA" id="ARBA00022963"/>
    </source>
</evidence>
<feature type="short sequence motif" description="GXGXXG" evidence="13">
    <location>
        <begin position="1243"/>
        <end position="1248"/>
    </location>
</feature>
<evidence type="ECO:0000256" key="2">
    <source>
        <dbReference type="ARBA" id="ARBA00006636"/>
    </source>
</evidence>
<keyword evidence="6" id="KW-0677">Repeat</keyword>
<comment type="function">
    <text evidence="14">Intracellular phospholipase B that catalyzes the double deacylation of phosphatidylcholine (PC) to glycerophosphocholine (GroPCho). Plays an important role in membrane lipid homeostasis.</text>
</comment>
<gene>
    <name evidence="18" type="ORF">CLIB1423_11S04236</name>
</gene>
<keyword evidence="12 14" id="KW-0472">Membrane</keyword>
<feature type="region of interest" description="Disordered" evidence="15">
    <location>
        <begin position="679"/>
        <end position="698"/>
    </location>
</feature>
<feature type="short sequence motif" description="GXSXG" evidence="13">
    <location>
        <begin position="1270"/>
        <end position="1274"/>
    </location>
</feature>
<feature type="domain" description="Cyclic nucleotide-binding" evidence="16">
    <location>
        <begin position="819"/>
        <end position="935"/>
    </location>
</feature>
<evidence type="ECO:0000256" key="6">
    <source>
        <dbReference type="ARBA" id="ARBA00022737"/>
    </source>
</evidence>
<dbReference type="InterPro" id="IPR056556">
    <property type="entry name" value="NTE1_P-loop_dom"/>
</dbReference>
<evidence type="ECO:0000256" key="3">
    <source>
        <dbReference type="ARBA" id="ARBA00013274"/>
    </source>
</evidence>
<evidence type="ECO:0000256" key="11">
    <source>
        <dbReference type="ARBA" id="ARBA00023098"/>
    </source>
</evidence>
<feature type="domain" description="PNPLA" evidence="17">
    <location>
        <begin position="1239"/>
        <end position="1403"/>
    </location>
</feature>
<evidence type="ECO:0000256" key="12">
    <source>
        <dbReference type="ARBA" id="ARBA00023136"/>
    </source>
</evidence>
<feature type="domain" description="Cyclic nucleotide-binding" evidence="16">
    <location>
        <begin position="718"/>
        <end position="805"/>
    </location>
</feature>
<dbReference type="Pfam" id="PF00027">
    <property type="entry name" value="cNMP_binding"/>
    <property type="match status" value="2"/>
</dbReference>
<dbReference type="GO" id="GO:0004622">
    <property type="term" value="F:phosphatidylcholine lysophospholipase activity"/>
    <property type="evidence" value="ECO:0007669"/>
    <property type="project" value="UniProtKB-EC"/>
</dbReference>
<dbReference type="PROSITE" id="PS51635">
    <property type="entry name" value="PNPLA"/>
    <property type="match status" value="1"/>
</dbReference>
<dbReference type="InterPro" id="IPR002641">
    <property type="entry name" value="PNPLA_dom"/>
</dbReference>
<feature type="compositionally biased region" description="Basic and acidic residues" evidence="15">
    <location>
        <begin position="526"/>
        <end position="540"/>
    </location>
</feature>
<dbReference type="Proteomes" id="UP000837801">
    <property type="component" value="Unassembled WGS sequence"/>
</dbReference>
<accession>A0A9P0VZI7</accession>
<dbReference type="InterPro" id="IPR014710">
    <property type="entry name" value="RmlC-like_jellyroll"/>
</dbReference>
<evidence type="ECO:0000256" key="1">
    <source>
        <dbReference type="ARBA" id="ARBA00004586"/>
    </source>
</evidence>
<comment type="similarity">
    <text evidence="2 14">Belongs to the NTE family.</text>
</comment>
<reference evidence="18" key="1">
    <citation type="submission" date="2022-03" db="EMBL/GenBank/DDBJ databases">
        <authorList>
            <person name="Legras J.-L."/>
            <person name="Devillers H."/>
            <person name="Grondin C."/>
        </authorList>
    </citation>
    <scope>NUCLEOTIDE SEQUENCE</scope>
    <source>
        <strain evidence="18">CLIB 1423</strain>
    </source>
</reference>
<evidence type="ECO:0000259" key="16">
    <source>
        <dbReference type="PROSITE" id="PS50042"/>
    </source>
</evidence>
<evidence type="ECO:0000256" key="15">
    <source>
        <dbReference type="SAM" id="MobiDB-lite"/>
    </source>
</evidence>
<dbReference type="Pfam" id="PF01734">
    <property type="entry name" value="Patatin"/>
    <property type="match status" value="1"/>
</dbReference>
<keyword evidence="9 13" id="KW-0442">Lipid degradation</keyword>
<dbReference type="CDD" id="cd00038">
    <property type="entry name" value="CAP_ED"/>
    <property type="match status" value="2"/>
</dbReference>
<evidence type="ECO:0000256" key="8">
    <source>
        <dbReference type="ARBA" id="ARBA00022824"/>
    </source>
</evidence>
<evidence type="ECO:0000256" key="14">
    <source>
        <dbReference type="RuleBase" id="RU362043"/>
    </source>
</evidence>
<dbReference type="Pfam" id="PF24179">
    <property type="entry name" value="NTE_Ploop"/>
    <property type="match status" value="1"/>
</dbReference>
<comment type="subcellular location">
    <subcellularLocation>
        <location evidence="1 14">Endoplasmic reticulum membrane</location>
    </subcellularLocation>
</comment>
<dbReference type="PANTHER" id="PTHR14226:SF29">
    <property type="entry name" value="NEUROPATHY TARGET ESTERASE SWS"/>
    <property type="match status" value="1"/>
</dbReference>
<dbReference type="Gene3D" id="3.40.1090.10">
    <property type="entry name" value="Cytosolic phospholipase A2 catalytic domain"/>
    <property type="match status" value="2"/>
</dbReference>
<feature type="region of interest" description="Disordered" evidence="15">
    <location>
        <begin position="506"/>
        <end position="541"/>
    </location>
</feature>
<feature type="transmembrane region" description="Helical" evidence="14">
    <location>
        <begin position="20"/>
        <end position="44"/>
    </location>
</feature>
<keyword evidence="11 13" id="KW-0443">Lipid metabolism</keyword>
<dbReference type="EMBL" id="CAKXYY010000011">
    <property type="protein sequence ID" value="CAH2353635.1"/>
    <property type="molecule type" value="Genomic_DNA"/>
</dbReference>
<dbReference type="InterPro" id="IPR050301">
    <property type="entry name" value="NTE"/>
</dbReference>
<feature type="region of interest" description="Disordered" evidence="15">
    <location>
        <begin position="439"/>
        <end position="485"/>
    </location>
</feature>
<proteinExistence type="inferred from homology"/>
<evidence type="ECO:0000259" key="17">
    <source>
        <dbReference type="PROSITE" id="PS51635"/>
    </source>
</evidence>
<evidence type="ECO:0000256" key="7">
    <source>
        <dbReference type="ARBA" id="ARBA00022801"/>
    </source>
</evidence>
<evidence type="ECO:0000256" key="10">
    <source>
        <dbReference type="ARBA" id="ARBA00022989"/>
    </source>
</evidence>
<keyword evidence="10 14" id="KW-1133">Transmembrane helix</keyword>
<dbReference type="SUPFAM" id="SSF51206">
    <property type="entry name" value="cAMP-binding domain-like"/>
    <property type="match status" value="3"/>
</dbReference>
<dbReference type="InterPro" id="IPR018490">
    <property type="entry name" value="cNMP-bd_dom_sf"/>
</dbReference>
<dbReference type="OrthoDB" id="421051at2759"/>
<dbReference type="PANTHER" id="PTHR14226">
    <property type="entry name" value="NEUROPATHY TARGET ESTERASE/SWISS CHEESE D.MELANOGASTER"/>
    <property type="match status" value="1"/>
</dbReference>
<dbReference type="SMART" id="SM00100">
    <property type="entry name" value="cNMP"/>
    <property type="match status" value="1"/>
</dbReference>
<keyword evidence="8 14" id="KW-0256">Endoplasmic reticulum</keyword>
<name>A0A9P0VZI7_9ASCO</name>
<organism evidence="18 19">
    <name type="scientific">[Candida] railenensis</name>
    <dbReference type="NCBI Taxonomy" id="45579"/>
    <lineage>
        <taxon>Eukaryota</taxon>
        <taxon>Fungi</taxon>
        <taxon>Dikarya</taxon>
        <taxon>Ascomycota</taxon>
        <taxon>Saccharomycotina</taxon>
        <taxon>Pichiomycetes</taxon>
        <taxon>Debaryomycetaceae</taxon>
        <taxon>Kurtzmaniella</taxon>
    </lineage>
</organism>
<feature type="region of interest" description="Disordered" evidence="15">
    <location>
        <begin position="190"/>
        <end position="227"/>
    </location>
</feature>
<dbReference type="InterPro" id="IPR000595">
    <property type="entry name" value="cNMP-bd_dom"/>
</dbReference>
<keyword evidence="19" id="KW-1185">Reference proteome</keyword>
<feature type="compositionally biased region" description="Low complexity" evidence="15">
    <location>
        <begin position="475"/>
        <end position="485"/>
    </location>
</feature>
<dbReference type="EC" id="3.1.1.5" evidence="3 14"/>
<evidence type="ECO:0000256" key="4">
    <source>
        <dbReference type="ARBA" id="ARBA00018317"/>
    </source>
</evidence>
<feature type="compositionally biased region" description="Low complexity" evidence="15">
    <location>
        <begin position="450"/>
        <end position="467"/>
    </location>
</feature>
<keyword evidence="7 13" id="KW-0378">Hydrolase</keyword>
<dbReference type="FunFam" id="3.40.1090.10:FF:000007">
    <property type="entry name" value="Lysophospholipase NTE1"/>
    <property type="match status" value="1"/>
</dbReference>